<dbReference type="KEGG" id="tba:TERMP_01362"/>
<name>F0LHT7_THEBM</name>
<dbReference type="PATRIC" id="fig|391623.17.peg.1362"/>
<organism evidence="1 2">
    <name type="scientific">Thermococcus barophilus (strain DSM 11836 / MP)</name>
    <dbReference type="NCBI Taxonomy" id="391623"/>
    <lineage>
        <taxon>Archaea</taxon>
        <taxon>Methanobacteriati</taxon>
        <taxon>Methanobacteriota</taxon>
        <taxon>Thermococci</taxon>
        <taxon>Thermococcales</taxon>
        <taxon>Thermococcaceae</taxon>
        <taxon>Thermococcus</taxon>
    </lineage>
</organism>
<dbReference type="AlphaFoldDB" id="F0LHT7"/>
<dbReference type="HOGENOM" id="CLU_3210930_0_0_2"/>
<dbReference type="Proteomes" id="UP000007478">
    <property type="component" value="Chromosome"/>
</dbReference>
<evidence type="ECO:0000313" key="2">
    <source>
        <dbReference type="Proteomes" id="UP000007478"/>
    </source>
</evidence>
<dbReference type="EMBL" id="CP002372">
    <property type="protein sequence ID" value="ADT84337.1"/>
    <property type="molecule type" value="Genomic_DNA"/>
</dbReference>
<protein>
    <submittedName>
        <fullName evidence="1">Uncharacterized protein</fullName>
    </submittedName>
</protein>
<keyword evidence="2" id="KW-1185">Reference proteome</keyword>
<evidence type="ECO:0000313" key="1">
    <source>
        <dbReference type="EMBL" id="ADT84337.1"/>
    </source>
</evidence>
<reference evidence="1 2" key="1">
    <citation type="journal article" date="2011" name="J. Bacteriol.">
        <title>Complete genome sequence of the hyperthermophilic, piezophilic, heterotrophic, and carboxydotrophic archaeon Thermococcus barophilus MP.</title>
        <authorList>
            <person name="Vannier P."/>
            <person name="Marteinsson V.T."/>
            <person name="Fridjonsson O.H."/>
            <person name="Oger P."/>
            <person name="Jebbar M."/>
        </authorList>
    </citation>
    <scope>NUCLEOTIDE SEQUENCE [LARGE SCALE GENOMIC DNA]</scope>
    <source>
        <strain evidence="2">DSM 11836 / MP</strain>
    </source>
</reference>
<gene>
    <name evidence="1" type="ordered locus">TERMP_01362</name>
</gene>
<accession>F0LHT7</accession>
<proteinExistence type="predicted"/>
<sequence>MLEYAKLTRASAPVPMTLANQEGANPFTFIFIFIHLKKITFEKI</sequence>